<dbReference type="InterPro" id="IPR036908">
    <property type="entry name" value="RlpA-like_sf"/>
</dbReference>
<dbReference type="Proteomes" id="UP000221795">
    <property type="component" value="Segment"/>
</dbReference>
<accession>A0A217ER34</accession>
<evidence type="ECO:0000256" key="1">
    <source>
        <dbReference type="ARBA" id="ARBA00022729"/>
    </source>
</evidence>
<keyword evidence="1" id="KW-0732">Signal</keyword>
<dbReference type="PANTHER" id="PTHR39160:SF4">
    <property type="entry name" value="RESUSCITATION-PROMOTING FACTOR RPFB"/>
    <property type="match status" value="1"/>
</dbReference>
<dbReference type="GO" id="GO:0019867">
    <property type="term" value="C:outer membrane"/>
    <property type="evidence" value="ECO:0007669"/>
    <property type="project" value="InterPro"/>
</dbReference>
<evidence type="ECO:0000313" key="4">
    <source>
        <dbReference type="Proteomes" id="UP000221795"/>
    </source>
</evidence>
<dbReference type="CDD" id="cd22786">
    <property type="entry name" value="DPBB_YuiC-like"/>
    <property type="match status" value="1"/>
</dbReference>
<proteinExistence type="predicted"/>
<evidence type="ECO:0000259" key="2">
    <source>
        <dbReference type="Pfam" id="PF06725"/>
    </source>
</evidence>
<dbReference type="SUPFAM" id="SSF158634">
    <property type="entry name" value="RPA2825-like"/>
    <property type="match status" value="1"/>
</dbReference>
<dbReference type="SUPFAM" id="SSF50685">
    <property type="entry name" value="Barwin-like endoglucanases"/>
    <property type="match status" value="1"/>
</dbReference>
<organismHost>
    <name type="scientific">Bacillus subtilis</name>
    <dbReference type="NCBI Taxonomy" id="1423"/>
</organismHost>
<evidence type="ECO:0000313" key="3">
    <source>
        <dbReference type="EMBL" id="APZ82541.1"/>
    </source>
</evidence>
<reference evidence="3" key="1">
    <citation type="journal article" date="2017" name="Viruses">
        <title>Characterization of Bacillus subtilis Viruses vB_BsuM-Goe2 and vB_BsuM-Goe3.</title>
        <authorList>
            <person name="Willms I.M."/>
            <person name="Hoppert M."/>
            <person name="Hertel R."/>
        </authorList>
    </citation>
    <scope>NUCLEOTIDE SEQUENCE [LARGE SCALE GENOMIC DNA]</scope>
</reference>
<dbReference type="InterPro" id="IPR051933">
    <property type="entry name" value="Resuscitation_pf_RpfB"/>
</dbReference>
<organism evidence="3 4">
    <name type="scientific">Bacillus phage vB_BsuM-Goe3</name>
    <dbReference type="NCBI Taxonomy" id="1933063"/>
    <lineage>
        <taxon>Viruses</taxon>
        <taxon>Duplodnaviria</taxon>
        <taxon>Heunggongvirae</taxon>
        <taxon>Uroviricota</taxon>
        <taxon>Caudoviricetes</taxon>
        <taxon>Herelleviridae</taxon>
        <taxon>Bastillevirinae</taxon>
        <taxon>Grisebachstrassevirus</taxon>
        <taxon>Grisebachstrassevirus goe3</taxon>
    </lineage>
</organism>
<dbReference type="EMBL" id="KY368640">
    <property type="protein sequence ID" value="APZ82541.1"/>
    <property type="molecule type" value="Genomic_DNA"/>
</dbReference>
<dbReference type="InterPro" id="IPR010611">
    <property type="entry name" value="3D_dom"/>
</dbReference>
<protein>
    <submittedName>
        <fullName evidence="3">Peptidoglycan-binding protein</fullName>
    </submittedName>
</protein>
<keyword evidence="4" id="KW-1185">Reference proteome</keyword>
<name>A0A217ER34_BPGO3</name>
<dbReference type="GO" id="GO:0004553">
    <property type="term" value="F:hydrolase activity, hydrolyzing O-glycosyl compounds"/>
    <property type="evidence" value="ECO:0007669"/>
    <property type="project" value="InterPro"/>
</dbReference>
<dbReference type="PANTHER" id="PTHR39160">
    <property type="entry name" value="CELL WALL-BINDING PROTEIN YOCH"/>
    <property type="match status" value="1"/>
</dbReference>
<gene>
    <name evidence="3" type="ORF">Goe3_c08000</name>
</gene>
<sequence>MTLKKVLMVGALTLGIALAGQTAASATSGYSVVDYLAAQGKDSSFSYRGELAANYGITGYRGTADQNIQLLDKLKGGSGYKAPAAAPKKEVKTESAAQPSSQSLTVVATAYTANCAGCSGITATGINLKANPNQKVIAVDPNVIPLGSRVYVEGYGEAVAADTGGAIKGNRIDLFIPSQSQAVDYGKRTVKVNILN</sequence>
<feature type="domain" description="3D" evidence="2">
    <location>
        <begin position="135"/>
        <end position="196"/>
    </location>
</feature>
<dbReference type="Gene3D" id="2.40.40.10">
    <property type="entry name" value="RlpA-like domain"/>
    <property type="match status" value="1"/>
</dbReference>
<dbReference type="GO" id="GO:0009254">
    <property type="term" value="P:peptidoglycan turnover"/>
    <property type="evidence" value="ECO:0007669"/>
    <property type="project" value="InterPro"/>
</dbReference>
<dbReference type="Pfam" id="PF06725">
    <property type="entry name" value="3D"/>
    <property type="match status" value="1"/>
</dbReference>